<sequence length="460" mass="52110">MMSSTGTVLGGTYEAYFYFVLTSDTALNPNCIHRICLAVIVILMFAPKWALTIWSLVGIVLVQLNPITAQQTVDDLPTEVVGLALNNVKTFEDQLTASQVSPTWKAIITQERIRRNQKAFDYLMKMDEKQLTSPLVESQADEAYKQLFPLVEGYIRPILVNNLLMQGLWNLRYDALGQVRKLGRPPSRTILDNSDFQATLEAFRPSLKTLRDHQTHAVILHTLDDTMLQAFYPLVYLAQQGPPNNDYYDDDDGKEAWVWAGKREIKEKVRAGETSGEAVIPEDGLVIANIERAIWAASAFFSGDSFVEALLRHLGDWLPATYVGMITIIQEQPMAHHPIRRAPHLASLAERRRRIMVQYLADGLTEVLTTSMIFGATIKPQIRPMWLRQIRLAVWGHPAWSSSDQILTMVVAAQYGNITVAQWLWPFMALFRRPILAKVRYCCNSANMRMALSAYAQIQK</sequence>
<organism evidence="3 4">
    <name type="scientific">Dimargaris cristalligena</name>
    <dbReference type="NCBI Taxonomy" id="215637"/>
    <lineage>
        <taxon>Eukaryota</taxon>
        <taxon>Fungi</taxon>
        <taxon>Fungi incertae sedis</taxon>
        <taxon>Zoopagomycota</taxon>
        <taxon>Kickxellomycotina</taxon>
        <taxon>Dimargaritomycetes</taxon>
        <taxon>Dimargaritales</taxon>
        <taxon>Dimargaritaceae</taxon>
        <taxon>Dimargaris</taxon>
    </lineage>
</organism>
<keyword evidence="4" id="KW-1185">Reference proteome</keyword>
<feature type="domain" description="F-box" evidence="2">
    <location>
        <begin position="74"/>
        <end position="114"/>
    </location>
</feature>
<name>A0A4P9ZQM0_9FUNG</name>
<dbReference type="EMBL" id="ML002829">
    <property type="protein sequence ID" value="RKP35605.1"/>
    <property type="molecule type" value="Genomic_DNA"/>
</dbReference>
<evidence type="ECO:0000256" key="1">
    <source>
        <dbReference type="SAM" id="Phobius"/>
    </source>
</evidence>
<reference evidence="4" key="1">
    <citation type="journal article" date="2018" name="Nat. Microbiol.">
        <title>Leveraging single-cell genomics to expand the fungal tree of life.</title>
        <authorList>
            <person name="Ahrendt S.R."/>
            <person name="Quandt C.A."/>
            <person name="Ciobanu D."/>
            <person name="Clum A."/>
            <person name="Salamov A."/>
            <person name="Andreopoulos B."/>
            <person name="Cheng J.F."/>
            <person name="Woyke T."/>
            <person name="Pelin A."/>
            <person name="Henrissat B."/>
            <person name="Reynolds N.K."/>
            <person name="Benny G.L."/>
            <person name="Smith M.E."/>
            <person name="James T.Y."/>
            <person name="Grigoriev I.V."/>
        </authorList>
    </citation>
    <scope>NUCLEOTIDE SEQUENCE [LARGE SCALE GENOMIC DNA]</scope>
    <source>
        <strain evidence="4">RSA 468</strain>
    </source>
</reference>
<accession>A0A4P9ZQM0</accession>
<keyword evidence="1" id="KW-0472">Membrane</keyword>
<dbReference type="AlphaFoldDB" id="A0A4P9ZQM0"/>
<dbReference type="Proteomes" id="UP000268162">
    <property type="component" value="Unassembled WGS sequence"/>
</dbReference>
<dbReference type="InterPro" id="IPR001810">
    <property type="entry name" value="F-box_dom"/>
</dbReference>
<feature type="transmembrane region" description="Helical" evidence="1">
    <location>
        <begin position="35"/>
        <end position="62"/>
    </location>
</feature>
<gene>
    <name evidence="3" type="ORF">BJ085DRAFT_33097</name>
</gene>
<keyword evidence="1" id="KW-1133">Transmembrane helix</keyword>
<evidence type="ECO:0000313" key="3">
    <source>
        <dbReference type="EMBL" id="RKP35605.1"/>
    </source>
</evidence>
<evidence type="ECO:0000313" key="4">
    <source>
        <dbReference type="Proteomes" id="UP000268162"/>
    </source>
</evidence>
<dbReference type="Pfam" id="PF00646">
    <property type="entry name" value="F-box"/>
    <property type="match status" value="1"/>
</dbReference>
<keyword evidence="1" id="KW-0812">Transmembrane</keyword>
<proteinExistence type="predicted"/>
<protein>
    <recommendedName>
        <fullName evidence="2">F-box domain-containing protein</fullName>
    </recommendedName>
</protein>
<evidence type="ECO:0000259" key="2">
    <source>
        <dbReference type="Pfam" id="PF00646"/>
    </source>
</evidence>